<evidence type="ECO:0000313" key="4">
    <source>
        <dbReference type="Proteomes" id="UP000572953"/>
    </source>
</evidence>
<accession>A0A845SEH2</accession>
<evidence type="ECO:0000313" key="1">
    <source>
        <dbReference type="EMBL" id="NCU50638.1"/>
    </source>
</evidence>
<dbReference type="Pfam" id="PF11164">
    <property type="entry name" value="DUF2948"/>
    <property type="match status" value="1"/>
</dbReference>
<protein>
    <submittedName>
        <fullName evidence="3">DUF2948 family protein</fullName>
    </submittedName>
</protein>
<evidence type="ECO:0000313" key="3">
    <source>
        <dbReference type="EMBL" id="NCU62965.1"/>
    </source>
</evidence>
<gene>
    <name evidence="3" type="ORF">EBV78_02590</name>
    <name evidence="1" type="ORF">EBX29_02550</name>
    <name evidence="2" type="ORF">EBX74_02580</name>
</gene>
<proteinExistence type="predicted"/>
<dbReference type="EMBL" id="RGGN01000076">
    <property type="protein sequence ID" value="NCU62965.1"/>
    <property type="molecule type" value="Genomic_DNA"/>
</dbReference>
<comment type="caution">
    <text evidence="3">The sequence shown here is derived from an EMBL/GenBank/DDBJ whole genome shotgun (WGS) entry which is preliminary data.</text>
</comment>
<evidence type="ECO:0000313" key="2">
    <source>
        <dbReference type="EMBL" id="NCU53175.1"/>
    </source>
</evidence>
<dbReference type="InterPro" id="IPR021335">
    <property type="entry name" value="DUF2948"/>
</dbReference>
<name>A0A845SEH2_9PROT</name>
<dbReference type="EMBL" id="RGOB01000059">
    <property type="protein sequence ID" value="NCU53175.1"/>
    <property type="molecule type" value="Genomic_DNA"/>
</dbReference>
<dbReference type="Proteomes" id="UP000699985">
    <property type="component" value="Unassembled WGS sequence"/>
</dbReference>
<dbReference type="Proteomes" id="UP000747791">
    <property type="component" value="Unassembled WGS sequence"/>
</dbReference>
<dbReference type="Proteomes" id="UP000572953">
    <property type="component" value="Unassembled WGS sequence"/>
</dbReference>
<dbReference type="EMBL" id="RGMI01000100">
    <property type="protein sequence ID" value="NCU50638.1"/>
    <property type="molecule type" value="Genomic_DNA"/>
</dbReference>
<sequence>MINENISKLKLLAEDIQDLHVFSAYLQDSVIVANDIKFLPKTKKLICVFNRFMWEDAEKGIFRKNKRIRSALVFDNVIKVKSKGINPKKKTKILEFLAIKTEIKDNYFDIRLIFSGDSILLIKAEEIASSLEDFGKTWETSYKPKHKI</sequence>
<reference evidence="3 4" key="1">
    <citation type="submission" date="2018-10" db="EMBL/GenBank/DDBJ databases">
        <title>Iterative Subtractive Binning of Freshwater Chronoseries Metagenomes Recovers Nearly Complete Genomes from over Four Hundred Novel Species.</title>
        <authorList>
            <person name="Rodriguez-R L.M."/>
            <person name="Tsementzi D."/>
            <person name="Luo C."/>
            <person name="Konstantinidis K.T."/>
        </authorList>
    </citation>
    <scope>NUCLEOTIDE SEQUENCE [LARGE SCALE GENOMIC DNA]</scope>
    <source>
        <strain evidence="3">WB7_2B_003</strain>
        <strain evidence="1">WB8_1A_003</strain>
        <strain evidence="2">WB8_2A_004</strain>
    </source>
</reference>
<organism evidence="3 4">
    <name type="scientific">Candidatus Fonsibacter lacus</name>
    <dbReference type="NCBI Taxonomy" id="2576439"/>
    <lineage>
        <taxon>Bacteria</taxon>
        <taxon>Pseudomonadati</taxon>
        <taxon>Pseudomonadota</taxon>
        <taxon>Alphaproteobacteria</taxon>
        <taxon>Candidatus Pelagibacterales</taxon>
        <taxon>Candidatus Pelagibacterales incertae sedis</taxon>
        <taxon>Candidatus Fonsibacter</taxon>
    </lineage>
</organism>
<dbReference type="AlphaFoldDB" id="A0A845SEH2"/>